<dbReference type="PANTHER" id="PTHR30244:SF34">
    <property type="entry name" value="DTDP-4-AMINO-4,6-DIDEOXYGALACTOSE TRANSAMINASE"/>
    <property type="match status" value="1"/>
</dbReference>
<comment type="similarity">
    <text evidence="1">Belongs to the DegT/DnrJ/EryC1 family.</text>
</comment>
<dbReference type="InterPro" id="IPR015422">
    <property type="entry name" value="PyrdxlP-dep_Trfase_small"/>
</dbReference>
<dbReference type="CDD" id="cd00616">
    <property type="entry name" value="AHBA_syn"/>
    <property type="match status" value="1"/>
</dbReference>
<name>A0ABQ2BWH8_9BACL</name>
<protein>
    <submittedName>
        <fullName evidence="2">LPS biosynthesis protein</fullName>
    </submittedName>
</protein>
<dbReference type="InterPro" id="IPR015421">
    <property type="entry name" value="PyrdxlP-dep_Trfase_major"/>
</dbReference>
<evidence type="ECO:0000313" key="3">
    <source>
        <dbReference type="Proteomes" id="UP000615455"/>
    </source>
</evidence>
<dbReference type="InterPro" id="IPR000653">
    <property type="entry name" value="DegT/StrS_aminotransferase"/>
</dbReference>
<dbReference type="Proteomes" id="UP000615455">
    <property type="component" value="Unassembled WGS sequence"/>
</dbReference>
<dbReference type="NCBIfam" id="NF011936">
    <property type="entry name" value="PRK15407.1"/>
    <property type="match status" value="1"/>
</dbReference>
<dbReference type="PANTHER" id="PTHR30244">
    <property type="entry name" value="TRANSAMINASE"/>
    <property type="match status" value="1"/>
</dbReference>
<dbReference type="Pfam" id="PF01041">
    <property type="entry name" value="DegT_DnrJ_EryC1"/>
    <property type="match status" value="1"/>
</dbReference>
<keyword evidence="3" id="KW-1185">Reference proteome</keyword>
<organism evidence="2 3">
    <name type="scientific">Paenibacillus marchantiophytorum</name>
    <dbReference type="NCBI Taxonomy" id="1619310"/>
    <lineage>
        <taxon>Bacteria</taxon>
        <taxon>Bacillati</taxon>
        <taxon>Bacillota</taxon>
        <taxon>Bacilli</taxon>
        <taxon>Bacillales</taxon>
        <taxon>Paenibacillaceae</taxon>
        <taxon>Paenibacillus</taxon>
    </lineage>
</organism>
<gene>
    <name evidence="2" type="primary">rfbH</name>
    <name evidence="2" type="ORF">GCM10008018_16070</name>
</gene>
<dbReference type="SUPFAM" id="SSF53383">
    <property type="entry name" value="PLP-dependent transferases"/>
    <property type="match status" value="1"/>
</dbReference>
<proteinExistence type="inferred from homology"/>
<comment type="caution">
    <text evidence="2">The sequence shown here is derived from an EMBL/GenBank/DDBJ whole genome shotgun (WGS) entry which is preliminary data.</text>
</comment>
<accession>A0ABQ2BWH8</accession>
<dbReference type="Gene3D" id="3.90.1150.10">
    <property type="entry name" value="Aspartate Aminotransferase, domain 1"/>
    <property type="match status" value="1"/>
</dbReference>
<dbReference type="EMBL" id="BMHE01000005">
    <property type="protein sequence ID" value="GGI46228.1"/>
    <property type="molecule type" value="Genomic_DNA"/>
</dbReference>
<keyword evidence="1" id="KW-0663">Pyridoxal phosphate</keyword>
<dbReference type="RefSeq" id="WP_229757515.1">
    <property type="nucleotide sequence ID" value="NZ_BMHE01000005.1"/>
</dbReference>
<sequence>MLKIHDLVQKKSTSELAIILNVNTNNYEVVILSLKELTEPNFQIVIDVDNDTSMLIDFRVKDLFEKTEISYIKSIPNDIAEKIMRLEILSKVEVFYRMFHEKKDSFNQDTSSISYGGRVYDEREMKNLVDSSLDFWLTAGRFSKQFEKEFAEFIGVRYALLTNSGSSANLLAFSALTSPKLGERRIKPGDEVITVAAGFPTTVAPIIQNNAIPVFLDVELGTYNIIVEDIEKAITPKTKAIMIAHTMGNPFELDKVMEIANKYNLWVIEDNCDALGSKFDNRLTGTFGHIATSSFYPPHHMTMGEGGAVYTNDPKLKMIIESFRDWGRDCWCPSGCDDTCKKRFGWQLGSLPEGYDHKYTYSHIGYNLRVTDMQAAVGLEQLKKVPNFVQARKNNFNRILKGLKDLEEYFILPRPTVNSDPSWFGFILTIKDGMPFNRNEIVSFLEKNRIQTRMLFAGNLVRQPAFQDVEFRIHDNLKNTDKILYDTFLVGVYPGLNTEMVNYMISKIHEFVSKYK</sequence>
<evidence type="ECO:0000313" key="2">
    <source>
        <dbReference type="EMBL" id="GGI46228.1"/>
    </source>
</evidence>
<dbReference type="InterPro" id="IPR015424">
    <property type="entry name" value="PyrdxlP-dep_Trfase"/>
</dbReference>
<dbReference type="Gene3D" id="3.40.640.10">
    <property type="entry name" value="Type I PLP-dependent aspartate aminotransferase-like (Major domain)"/>
    <property type="match status" value="1"/>
</dbReference>
<evidence type="ECO:0000256" key="1">
    <source>
        <dbReference type="RuleBase" id="RU004508"/>
    </source>
</evidence>
<reference evidence="3" key="1">
    <citation type="journal article" date="2019" name="Int. J. Syst. Evol. Microbiol.">
        <title>The Global Catalogue of Microorganisms (GCM) 10K type strain sequencing project: providing services to taxonomists for standard genome sequencing and annotation.</title>
        <authorList>
            <consortium name="The Broad Institute Genomics Platform"/>
            <consortium name="The Broad Institute Genome Sequencing Center for Infectious Disease"/>
            <person name="Wu L."/>
            <person name="Ma J."/>
        </authorList>
    </citation>
    <scope>NUCLEOTIDE SEQUENCE [LARGE SCALE GENOMIC DNA]</scope>
    <source>
        <strain evidence="3">CGMCC 1.15043</strain>
    </source>
</reference>